<dbReference type="AlphaFoldDB" id="F0W833"/>
<dbReference type="PROSITE" id="PS50005">
    <property type="entry name" value="TPR"/>
    <property type="match status" value="3"/>
</dbReference>
<gene>
    <name evidence="4" type="primary">AlNc14C32G2980</name>
    <name evidence="4" type="ORF">ALNC14_034290</name>
</gene>
<dbReference type="SMART" id="SM00028">
    <property type="entry name" value="TPR"/>
    <property type="match status" value="4"/>
</dbReference>
<evidence type="ECO:0000256" key="3">
    <source>
        <dbReference type="PROSITE-ProRule" id="PRU00339"/>
    </source>
</evidence>
<dbReference type="InterPro" id="IPR019734">
    <property type="entry name" value="TPR_rpt"/>
</dbReference>
<feature type="repeat" description="TPR" evidence="3">
    <location>
        <begin position="632"/>
        <end position="665"/>
    </location>
</feature>
<organism evidence="4">
    <name type="scientific">Albugo laibachii Nc14</name>
    <dbReference type="NCBI Taxonomy" id="890382"/>
    <lineage>
        <taxon>Eukaryota</taxon>
        <taxon>Sar</taxon>
        <taxon>Stramenopiles</taxon>
        <taxon>Oomycota</taxon>
        <taxon>Peronosporomycetes</taxon>
        <taxon>Albuginales</taxon>
        <taxon>Albuginaceae</taxon>
        <taxon>Albugo</taxon>
    </lineage>
</organism>
<dbReference type="PANTHER" id="PTHR16193">
    <property type="entry name" value="TETRATRICOPEPTIDE REPEAT PROTEIN 27"/>
    <property type="match status" value="1"/>
</dbReference>
<protein>
    <submittedName>
        <fullName evidence="4">Tetratricopeptide repeat protein putative</fullName>
    </submittedName>
</protein>
<dbReference type="SUPFAM" id="SSF48452">
    <property type="entry name" value="TPR-like"/>
    <property type="match status" value="1"/>
</dbReference>
<keyword evidence="2 3" id="KW-0802">TPR repeat</keyword>
<dbReference type="HOGENOM" id="CLU_004905_2_0_1"/>
<evidence type="ECO:0000256" key="2">
    <source>
        <dbReference type="ARBA" id="ARBA00022803"/>
    </source>
</evidence>
<dbReference type="InterPro" id="IPR044244">
    <property type="entry name" value="TTC27/Emw1"/>
</dbReference>
<accession>F0W833</accession>
<evidence type="ECO:0000256" key="1">
    <source>
        <dbReference type="ARBA" id="ARBA00022737"/>
    </source>
</evidence>
<evidence type="ECO:0000313" key="4">
    <source>
        <dbReference type="EMBL" id="CCA17286.1"/>
    </source>
</evidence>
<feature type="repeat" description="TPR" evidence="3">
    <location>
        <begin position="598"/>
        <end position="631"/>
    </location>
</feature>
<dbReference type="Pfam" id="PF13432">
    <property type="entry name" value="TPR_16"/>
    <property type="match status" value="1"/>
</dbReference>
<reference evidence="4" key="2">
    <citation type="submission" date="2011-02" db="EMBL/GenBank/DDBJ databases">
        <authorList>
            <person name="MacLean D."/>
        </authorList>
    </citation>
    <scope>NUCLEOTIDE SEQUENCE</scope>
</reference>
<keyword evidence="1" id="KW-0677">Repeat</keyword>
<proteinExistence type="predicted"/>
<name>F0W833_9STRA</name>
<reference evidence="4" key="1">
    <citation type="journal article" date="2011" name="PLoS Biol.">
        <title>Gene gain and loss during evolution of obligate parasitism in the white rust pathogen of Arabidopsis thaliana.</title>
        <authorList>
            <person name="Kemen E."/>
            <person name="Gardiner A."/>
            <person name="Schultz-Larsen T."/>
            <person name="Kemen A.C."/>
            <person name="Balmuth A.L."/>
            <person name="Robert-Seilaniantz A."/>
            <person name="Bailey K."/>
            <person name="Holub E."/>
            <person name="Studholme D.J."/>
            <person name="Maclean D."/>
            <person name="Jones J.D."/>
        </authorList>
    </citation>
    <scope>NUCLEOTIDE SEQUENCE</scope>
</reference>
<feature type="repeat" description="TPR" evidence="3">
    <location>
        <begin position="564"/>
        <end position="597"/>
    </location>
</feature>
<dbReference type="InterPro" id="IPR011990">
    <property type="entry name" value="TPR-like_helical_dom_sf"/>
</dbReference>
<dbReference type="PANTHER" id="PTHR16193:SF0">
    <property type="entry name" value="TETRATRICOPEPTIDE REPEAT PROTEIN 27"/>
    <property type="match status" value="1"/>
</dbReference>
<dbReference type="Gene3D" id="1.25.40.10">
    <property type="entry name" value="Tetratricopeptide repeat domain"/>
    <property type="match status" value="1"/>
</dbReference>
<dbReference type="EMBL" id="FR824077">
    <property type="protein sequence ID" value="CCA17286.1"/>
    <property type="molecule type" value="Genomic_DNA"/>
</dbReference>
<sequence length="853" mass="97115">MENAILESDVHDIARLKNTFSQMDSISSEESKLISDLMIATKDICEGKYTKVLQLHWIQAHSITSSVDFVRSVIDSAHNFIRRSSFPLLTSYQIFFQGIALLNVFTQINYTGPALSSHQLAALAAFSNAFIESEARDTLNYRSFACVALQVDGEYPYNICEKLEILLLARCLLQTIGNWTKISWSGSIECNEDVLQVTKKITSASWWNARASLAHQRILLAKSACDTLWNEVYAGFSAYKDAQDISQGHCSLYKHTAARLHIEWGLAQHFFDKDNRGKANFAKAQSLTGLTAELSGAIGKKTKFQQNGVAQMVLLASSNQQLHTTQSNPETELDQTAVVTLDEADPENILLEQIQFEDDTNLKQEKLLVIDQIILLALCLDVKNNNPNDNLTREEMMAYIARVLEQPNNWMVYATALLERAWLECQTSKRRERAVLQIQALVDQHTNRLLTPTSLEDVTPAFERMAYVYALAFPPQFALKKDLAERYFALGAVASALELYKELEIWDEVVICYRLLDQQKKAEVLVRERISIEPTPYLWCCLGDLTGEIAHFEAAWDFSEHRYPRAKRSLGRAAFEVNDIPSAIKHFEESLVINPMHTQTWFLLGVLGMRTNNWNLGLNSFTRVVQLDPDNAEAWGNIGSIHMTQKHFAEAFSVFQEAVKQKRFMWQIWENLAWCAVEIGKYGDAIYAQHQLLDLRSKHNRPVDHELLAWMVDAIVYKQDGVLQAHYKDEFAKLLGRITSIVTNDPKLWQVYAHFNDGVGRQEKALECRLKVSRTLQTPNWEKDQDQVERVCHAALQIAAGYQVQDTIQALHAARLFVRGVLKRAQMNFPHSELCEELEKVLQDIQTATDAMT</sequence>